<name>A0A314Z2R3_PRUYE</name>
<dbReference type="OrthoDB" id="8062037at2759"/>
<gene>
    <name evidence="1" type="ORF">Pyn_17732</name>
</gene>
<sequence length="57" mass="6154">MMVVEGDSLQELGMMKDGQPPASKASIDAMFYVKMVEGNGGSKCLICSRYGTVSYQN</sequence>
<reference evidence="1 2" key="1">
    <citation type="submission" date="2018-02" db="EMBL/GenBank/DDBJ databases">
        <title>Draft genome of wild Prunus yedoensis var. nudiflora.</title>
        <authorList>
            <person name="Baek S."/>
            <person name="Kim J.-H."/>
            <person name="Choi K."/>
            <person name="Kim G.-B."/>
            <person name="Cho A."/>
            <person name="Jang H."/>
            <person name="Shin C.-H."/>
            <person name="Yu H.-J."/>
            <person name="Mun J.-H."/>
        </authorList>
    </citation>
    <scope>NUCLEOTIDE SEQUENCE [LARGE SCALE GENOMIC DNA]</scope>
    <source>
        <strain evidence="2">cv. Jeju island</strain>
        <tissue evidence="1">Leaf</tissue>
    </source>
</reference>
<dbReference type="EMBL" id="PJQY01000319">
    <property type="protein sequence ID" value="PQQ13000.1"/>
    <property type="molecule type" value="Genomic_DNA"/>
</dbReference>
<dbReference type="Proteomes" id="UP000250321">
    <property type="component" value="Unassembled WGS sequence"/>
</dbReference>
<evidence type="ECO:0000313" key="1">
    <source>
        <dbReference type="EMBL" id="PQQ13000.1"/>
    </source>
</evidence>
<protein>
    <submittedName>
        <fullName evidence="1">E3 ubiquitin-protein ligase RING1</fullName>
    </submittedName>
</protein>
<proteinExistence type="predicted"/>
<dbReference type="AlphaFoldDB" id="A0A314Z2R3"/>
<accession>A0A314Z2R3</accession>
<organism evidence="1 2">
    <name type="scientific">Prunus yedoensis var. nudiflora</name>
    <dbReference type="NCBI Taxonomy" id="2094558"/>
    <lineage>
        <taxon>Eukaryota</taxon>
        <taxon>Viridiplantae</taxon>
        <taxon>Streptophyta</taxon>
        <taxon>Embryophyta</taxon>
        <taxon>Tracheophyta</taxon>
        <taxon>Spermatophyta</taxon>
        <taxon>Magnoliopsida</taxon>
        <taxon>eudicotyledons</taxon>
        <taxon>Gunneridae</taxon>
        <taxon>Pentapetalae</taxon>
        <taxon>rosids</taxon>
        <taxon>fabids</taxon>
        <taxon>Rosales</taxon>
        <taxon>Rosaceae</taxon>
        <taxon>Amygdaloideae</taxon>
        <taxon>Amygdaleae</taxon>
        <taxon>Prunus</taxon>
    </lineage>
</organism>
<keyword evidence="2" id="KW-1185">Reference proteome</keyword>
<evidence type="ECO:0000313" key="2">
    <source>
        <dbReference type="Proteomes" id="UP000250321"/>
    </source>
</evidence>
<comment type="caution">
    <text evidence="1">The sequence shown here is derived from an EMBL/GenBank/DDBJ whole genome shotgun (WGS) entry which is preliminary data.</text>
</comment>